<dbReference type="NCBIfam" id="NF040910">
    <property type="entry name" value="CD1375_fam"/>
    <property type="match status" value="1"/>
</dbReference>
<name>A0A8S5U2J8_9CAUD</name>
<accession>A0A8S5U2J8</accession>
<dbReference type="EMBL" id="BK015990">
    <property type="protein sequence ID" value="DAF88683.1"/>
    <property type="molecule type" value="Genomic_DNA"/>
</dbReference>
<proteinExistence type="predicted"/>
<organism evidence="1">
    <name type="scientific">Myoviridae sp. ctCdG12</name>
    <dbReference type="NCBI Taxonomy" id="2825052"/>
    <lineage>
        <taxon>Viruses</taxon>
        <taxon>Duplodnaviria</taxon>
        <taxon>Heunggongvirae</taxon>
        <taxon>Uroviricota</taxon>
        <taxon>Caudoviricetes</taxon>
    </lineage>
</organism>
<protein>
    <submittedName>
        <fullName evidence="1">Uncharacterized protein</fullName>
    </submittedName>
</protein>
<sequence>MKKWPYMIPVYAYLVRSGTWAISEEDKTEEQEVVPEVYRADVAAYLAKRP</sequence>
<reference evidence="1" key="1">
    <citation type="journal article" date="2021" name="Proc. Natl. Acad. Sci. U.S.A.">
        <title>A Catalog of Tens of Thousands of Viruses from Human Metagenomes Reveals Hidden Associations with Chronic Diseases.</title>
        <authorList>
            <person name="Tisza M.J."/>
            <person name="Buck C.B."/>
        </authorList>
    </citation>
    <scope>NUCLEOTIDE SEQUENCE</scope>
    <source>
        <strain evidence="1">CtCdG12</strain>
    </source>
</reference>
<dbReference type="InterPro" id="IPR047907">
    <property type="entry name" value="CD1375-like"/>
</dbReference>
<evidence type="ECO:0000313" key="1">
    <source>
        <dbReference type="EMBL" id="DAF88683.1"/>
    </source>
</evidence>